<dbReference type="AlphaFoldDB" id="A0A2M6K8I7"/>
<dbReference type="EMBL" id="PCWW01000058">
    <property type="protein sequence ID" value="PIR13087.1"/>
    <property type="molecule type" value="Genomic_DNA"/>
</dbReference>
<comment type="caution">
    <text evidence="1">The sequence shown here is derived from an EMBL/GenBank/DDBJ whole genome shotgun (WGS) entry which is preliminary data.</text>
</comment>
<protein>
    <recommendedName>
        <fullName evidence="3">GxxExxY protein</fullName>
    </recommendedName>
</protein>
<dbReference type="Proteomes" id="UP000230869">
    <property type="component" value="Unassembled WGS sequence"/>
</dbReference>
<organism evidence="1 2">
    <name type="scientific">Candidatus Falkowbacteria bacterium CG11_big_fil_rev_8_21_14_0_20_39_10</name>
    <dbReference type="NCBI Taxonomy" id="1974570"/>
    <lineage>
        <taxon>Bacteria</taxon>
        <taxon>Candidatus Falkowiibacteriota</taxon>
    </lineage>
</organism>
<evidence type="ECO:0000313" key="2">
    <source>
        <dbReference type="Proteomes" id="UP000230869"/>
    </source>
</evidence>
<dbReference type="InterPro" id="IPR026350">
    <property type="entry name" value="GxxExxY"/>
</dbReference>
<gene>
    <name evidence="1" type="ORF">COV49_03345</name>
</gene>
<dbReference type="NCBIfam" id="TIGR04256">
    <property type="entry name" value="GxxExxY"/>
    <property type="match status" value="1"/>
</dbReference>
<reference evidence="1 2" key="1">
    <citation type="submission" date="2017-09" db="EMBL/GenBank/DDBJ databases">
        <title>Depth-based differentiation of microbial function through sediment-hosted aquifers and enrichment of novel symbionts in the deep terrestrial subsurface.</title>
        <authorList>
            <person name="Probst A.J."/>
            <person name="Ladd B."/>
            <person name="Jarett J.K."/>
            <person name="Geller-Mcgrath D.E."/>
            <person name="Sieber C.M."/>
            <person name="Emerson J.B."/>
            <person name="Anantharaman K."/>
            <person name="Thomas B.C."/>
            <person name="Malmstrom R."/>
            <person name="Stieglmeier M."/>
            <person name="Klingl A."/>
            <person name="Woyke T."/>
            <person name="Ryan C.M."/>
            <person name="Banfield J.F."/>
        </authorList>
    </citation>
    <scope>NUCLEOTIDE SEQUENCE [LARGE SCALE GENOMIC DNA]</scope>
    <source>
        <strain evidence="1">CG11_big_fil_rev_8_21_14_0_20_39_10</strain>
    </source>
</reference>
<sequence length="133" mass="16077">MNKEEDNKIIYKDLSYKIFGICLEVHSILGNNCREKQYCDLFEKLLIRDKVEYEREKDISYFLKENKIGGNRVDFIIEERILFEGKTKRFITREDYVQVKRYLEATNLKLGIIVNFRDKRIKTRRVINSKAKE</sequence>
<dbReference type="Pfam" id="PF13366">
    <property type="entry name" value="PDDEXK_3"/>
    <property type="match status" value="1"/>
</dbReference>
<evidence type="ECO:0000313" key="1">
    <source>
        <dbReference type="EMBL" id="PIR13087.1"/>
    </source>
</evidence>
<name>A0A2M6K8I7_9BACT</name>
<proteinExistence type="predicted"/>
<evidence type="ECO:0008006" key="3">
    <source>
        <dbReference type="Google" id="ProtNLM"/>
    </source>
</evidence>
<accession>A0A2M6K8I7</accession>